<evidence type="ECO:0000256" key="1">
    <source>
        <dbReference type="SAM" id="Phobius"/>
    </source>
</evidence>
<keyword evidence="1" id="KW-1133">Transmembrane helix</keyword>
<dbReference type="OMA" id="WAVICTV"/>
<sequence length="324" mass="35807">MVPIWAVICTVLIVVLFAISIFLFIIKKRTSRAIVQPQDDAATLQGSIHEKDKRISIPNACYFDDKIEIESSDDPYYKDAGGFVSIDLNNIKKEEHSNEINYTSLPNASTSTIVTAIEEGQAATVARQVIRSASRKSRTRSMVITDESSMFTEKVPDISTYATVRRPPAHFKMKDESISQTISKATPYKDETLAKKNQLQHLFDDASTGGLESNNSTIRNNKIPNRNVDTIRRMLQSSWSGHNLKSSESSSTLSSGISSIRPIASPVGSINPRLQNQQLVSLSLKANQVQRRQRPTIIGYMDGPKPTASFSSSTVQTVIPADEV</sequence>
<dbReference type="AlphaFoldDB" id="A0A0A1MZ02"/>
<protein>
    <submittedName>
        <fullName evidence="2">Uncharacterized protein</fullName>
    </submittedName>
</protein>
<feature type="transmembrane region" description="Helical" evidence="1">
    <location>
        <begin position="6"/>
        <end position="26"/>
    </location>
</feature>
<accession>A0A0A1MZ02</accession>
<proteinExistence type="predicted"/>
<name>A0A0A1MZ02_RHIZD</name>
<reference evidence="2 3" key="1">
    <citation type="journal article" date="2016" name="Proc. Natl. Acad. Sci. U.S.A.">
        <title>Lipid metabolic changes in an early divergent fungus govern the establishment of a mutualistic symbiosis with endobacteria.</title>
        <authorList>
            <person name="Lastovetsky O.A."/>
            <person name="Gaspar M.L."/>
            <person name="Mondo S.J."/>
            <person name="LaButti K.M."/>
            <person name="Sandor L."/>
            <person name="Grigoriev I.V."/>
            <person name="Henry S.A."/>
            <person name="Pawlowska T.E."/>
        </authorList>
    </citation>
    <scope>NUCLEOTIDE SEQUENCE [LARGE SCALE GENOMIC DNA]</scope>
    <source>
        <strain evidence="2 3">ATCC 11559</strain>
    </source>
</reference>
<dbReference type="VEuPathDB" id="FungiDB:BCV72DRAFT_119519"/>
<keyword evidence="1" id="KW-0472">Membrane</keyword>
<evidence type="ECO:0000313" key="2">
    <source>
        <dbReference type="EMBL" id="ORE23299.1"/>
    </source>
</evidence>
<dbReference type="EMBL" id="KV921259">
    <property type="protein sequence ID" value="ORE23299.1"/>
    <property type="molecule type" value="Genomic_DNA"/>
</dbReference>
<gene>
    <name evidence="2" type="ORF">BCV71DRAFT_45722</name>
</gene>
<evidence type="ECO:0000313" key="3">
    <source>
        <dbReference type="Proteomes" id="UP000242381"/>
    </source>
</evidence>
<organism evidence="2 3">
    <name type="scientific">Rhizopus microsporus</name>
    <dbReference type="NCBI Taxonomy" id="58291"/>
    <lineage>
        <taxon>Eukaryota</taxon>
        <taxon>Fungi</taxon>
        <taxon>Fungi incertae sedis</taxon>
        <taxon>Mucoromycota</taxon>
        <taxon>Mucoromycotina</taxon>
        <taxon>Mucoromycetes</taxon>
        <taxon>Mucorales</taxon>
        <taxon>Mucorineae</taxon>
        <taxon>Rhizopodaceae</taxon>
        <taxon>Rhizopus</taxon>
    </lineage>
</organism>
<keyword evidence="1" id="KW-0812">Transmembrane</keyword>
<dbReference type="Proteomes" id="UP000242381">
    <property type="component" value="Unassembled WGS sequence"/>
</dbReference>